<dbReference type="EMBL" id="ML975385">
    <property type="protein sequence ID" value="KAF1830745.1"/>
    <property type="molecule type" value="Genomic_DNA"/>
</dbReference>
<dbReference type="GO" id="GO:0000127">
    <property type="term" value="C:transcription factor TFIIIC complex"/>
    <property type="evidence" value="ECO:0007669"/>
    <property type="project" value="InterPro"/>
</dbReference>
<dbReference type="OrthoDB" id="6021743at2759"/>
<dbReference type="InterPro" id="IPR024764">
    <property type="entry name" value="TFIIIC_Znf"/>
</dbReference>
<feature type="domain" description="Transcription factor IIIC putative zinc-finger" evidence="3">
    <location>
        <begin position="653"/>
        <end position="820"/>
    </location>
</feature>
<dbReference type="Proteomes" id="UP000800040">
    <property type="component" value="Unassembled WGS sequence"/>
</dbReference>
<evidence type="ECO:0008006" key="6">
    <source>
        <dbReference type="Google" id="ProtNLM"/>
    </source>
</evidence>
<dbReference type="GO" id="GO:0004402">
    <property type="term" value="F:histone acetyltransferase activity"/>
    <property type="evidence" value="ECO:0007669"/>
    <property type="project" value="InterPro"/>
</dbReference>
<reference evidence="4" key="1">
    <citation type="submission" date="2020-01" db="EMBL/GenBank/DDBJ databases">
        <authorList>
            <consortium name="DOE Joint Genome Institute"/>
            <person name="Haridas S."/>
            <person name="Albert R."/>
            <person name="Binder M."/>
            <person name="Bloem J."/>
            <person name="Labutti K."/>
            <person name="Salamov A."/>
            <person name="Andreopoulos B."/>
            <person name="Baker S.E."/>
            <person name="Barry K."/>
            <person name="Bills G."/>
            <person name="Bluhm B.H."/>
            <person name="Cannon C."/>
            <person name="Castanera R."/>
            <person name="Culley D.E."/>
            <person name="Daum C."/>
            <person name="Ezra D."/>
            <person name="Gonzalez J.B."/>
            <person name="Henrissat B."/>
            <person name="Kuo A."/>
            <person name="Liang C."/>
            <person name="Lipzen A."/>
            <person name="Lutzoni F."/>
            <person name="Magnuson J."/>
            <person name="Mondo S."/>
            <person name="Nolan M."/>
            <person name="Ohm R."/>
            <person name="Pangilinan J."/>
            <person name="Park H.-J."/>
            <person name="Ramirez L."/>
            <person name="Alfaro M."/>
            <person name="Sun H."/>
            <person name="Tritt A."/>
            <person name="Yoshinaga Y."/>
            <person name="Zwiers L.-H."/>
            <person name="Turgeon B.G."/>
            <person name="Goodwin S.B."/>
            <person name="Spatafora J.W."/>
            <person name="Crous P.W."/>
            <person name="Grigoriev I.V."/>
        </authorList>
    </citation>
    <scope>NUCLEOTIDE SEQUENCE</scope>
    <source>
        <strain evidence="4">P77</strain>
    </source>
</reference>
<dbReference type="Pfam" id="PF12657">
    <property type="entry name" value="TFIIIC_delta"/>
    <property type="match status" value="1"/>
</dbReference>
<proteinExistence type="predicted"/>
<dbReference type="GO" id="GO:0006384">
    <property type="term" value="P:transcription initiation at RNA polymerase III promoter"/>
    <property type="evidence" value="ECO:0007669"/>
    <property type="project" value="InterPro"/>
</dbReference>
<dbReference type="InterPro" id="IPR024761">
    <property type="entry name" value="TFIIIC_delta_N"/>
</dbReference>
<dbReference type="PANTHER" id="PTHR15496">
    <property type="entry name" value="GENERAL TRANSCRIPTION FACTOR 3C POLYPEPTIDE 4 FAMILY"/>
    <property type="match status" value="1"/>
</dbReference>
<evidence type="ECO:0000259" key="3">
    <source>
        <dbReference type="Pfam" id="PF12660"/>
    </source>
</evidence>
<evidence type="ECO:0000313" key="5">
    <source>
        <dbReference type="Proteomes" id="UP000800040"/>
    </source>
</evidence>
<gene>
    <name evidence="4" type="ORF">BDW02DRAFT_558254</name>
</gene>
<dbReference type="InterPro" id="IPR044230">
    <property type="entry name" value="GTF3C4"/>
</dbReference>
<protein>
    <recommendedName>
        <fullName evidence="6">Transcription factor IIIC putative zinc-finger domain-containing protein</fullName>
    </recommendedName>
</protein>
<organism evidence="4 5">
    <name type="scientific">Decorospora gaudefroyi</name>
    <dbReference type="NCBI Taxonomy" id="184978"/>
    <lineage>
        <taxon>Eukaryota</taxon>
        <taxon>Fungi</taxon>
        <taxon>Dikarya</taxon>
        <taxon>Ascomycota</taxon>
        <taxon>Pezizomycotina</taxon>
        <taxon>Dothideomycetes</taxon>
        <taxon>Pleosporomycetidae</taxon>
        <taxon>Pleosporales</taxon>
        <taxon>Pleosporineae</taxon>
        <taxon>Pleosporaceae</taxon>
        <taxon>Decorospora</taxon>
    </lineage>
</organism>
<evidence type="ECO:0000259" key="2">
    <source>
        <dbReference type="Pfam" id="PF12657"/>
    </source>
</evidence>
<feature type="region of interest" description="Disordered" evidence="1">
    <location>
        <begin position="735"/>
        <end position="795"/>
    </location>
</feature>
<keyword evidence="5" id="KW-1185">Reference proteome</keyword>
<accession>A0A6A5JZR7</accession>
<evidence type="ECO:0000256" key="1">
    <source>
        <dbReference type="SAM" id="MobiDB-lite"/>
    </source>
</evidence>
<dbReference type="AlphaFoldDB" id="A0A6A5JZR7"/>
<dbReference type="Pfam" id="PF12660">
    <property type="entry name" value="zf-TFIIIC"/>
    <property type="match status" value="1"/>
</dbReference>
<name>A0A6A5JZR7_9PLEO</name>
<evidence type="ECO:0000313" key="4">
    <source>
        <dbReference type="EMBL" id="KAF1830745.1"/>
    </source>
</evidence>
<feature type="domain" description="Transcription factor IIIC 90kDa subunit N-terminal" evidence="2">
    <location>
        <begin position="19"/>
        <end position="459"/>
    </location>
</feature>
<feature type="compositionally biased region" description="Basic and acidic residues" evidence="1">
    <location>
        <begin position="759"/>
        <end position="768"/>
    </location>
</feature>
<dbReference type="PANTHER" id="PTHR15496:SF2">
    <property type="entry name" value="GENERAL TRANSCRIPTION FACTOR 3C POLYPEPTIDE 4"/>
    <property type="match status" value="1"/>
</dbReference>
<sequence>MADVTVLRCWPACVDAIDWSPDGIIALASDEHVELLFPNTVDFDRDQLLAQWQHVSLKVPLFSTDELPLKEPAPLSTYSLGEEISNSAPINISWSPPGLAKHRRCALATLTANLTLSIWSVQGKPDEASSWARRLIVNDALVDHFSDWDHEPSHLTVPSKERLRLRSRIRAYSWAPVLPCPGPAGVIGTRLLYGQHIVAVANDDNYLAFVLIESPTSTLGAHRNWRAHVLTHDCVEPGPESIFSNPTCFEHLMSQQRYISRIAWGPWIVRGDCYHSVVVYATNEDVTYTGFELRYDGPMKFYPTVENGDRLKLALFTNSGLFYLTISAHDASIINKTTHDIDGRWDQVSGAVWDTARDSSSRLHVSSLLSTLHNPTAVLDVSADRLKSLSAPSWREQIENNLALFSVKNELKGNSKAKVWGLTISPLGDFIAACVSMHPSDMIEYGIPADRRATVAISSLQHTRQQRAIFPSENVSAEGVAYTLKKLAENAVEDPQELPRFAEEMVEMLLQAYGHPLDSNDDVTTSAIFLNASDLSALTIAFKKSAFLESHTLRDRYTILVSHACKTGSSEDLARTLIAYRLATALQRLPSSLCCTSFSAEILAQHRHLIALIDSVMTLDTRAENSTDGHASQRPSQNGSGNITHLEPVASWTDACDFCSAPIPFTDLTSAACTNGHQFPRCGLSFLAIQAPGITKYCGICTTPFLSDEFVIAQESVDEKKHTDAGQDAVMTEGFDSGEVAPMGDTREQGQEPMNVKDMNGERAHGGQEDPGEAQADSMKDSESSNEGELAEEKKRQLPVSLARVLFLACDACIYCGGKFVD</sequence>